<organism evidence="2 3">
    <name type="scientific">Golovinomyces cichoracearum</name>
    <dbReference type="NCBI Taxonomy" id="62708"/>
    <lineage>
        <taxon>Eukaryota</taxon>
        <taxon>Fungi</taxon>
        <taxon>Dikarya</taxon>
        <taxon>Ascomycota</taxon>
        <taxon>Pezizomycotina</taxon>
        <taxon>Leotiomycetes</taxon>
        <taxon>Erysiphales</taxon>
        <taxon>Erysiphaceae</taxon>
        <taxon>Golovinomyces</taxon>
    </lineage>
</organism>
<gene>
    <name evidence="2" type="ORF">GcC1_218037</name>
</gene>
<dbReference type="EMBL" id="MCBR01021893">
    <property type="protein sequence ID" value="RKF53690.1"/>
    <property type="molecule type" value="Genomic_DNA"/>
</dbReference>
<reference evidence="2 3" key="1">
    <citation type="journal article" date="2018" name="BMC Genomics">
        <title>Comparative genome analyses reveal sequence features reflecting distinct modes of host-adaptation between dicot and monocot powdery mildew.</title>
        <authorList>
            <person name="Wu Y."/>
            <person name="Ma X."/>
            <person name="Pan Z."/>
            <person name="Kale S.D."/>
            <person name="Song Y."/>
            <person name="King H."/>
            <person name="Zhang Q."/>
            <person name="Presley C."/>
            <person name="Deng X."/>
            <person name="Wei C.I."/>
            <person name="Xiao S."/>
        </authorList>
    </citation>
    <scope>NUCLEOTIDE SEQUENCE [LARGE SCALE GENOMIC DNA]</scope>
    <source>
        <strain evidence="2">UCSC1</strain>
    </source>
</reference>
<name>A0A420H8E7_9PEZI</name>
<accession>A0A420H8E7</accession>
<protein>
    <submittedName>
        <fullName evidence="2">Uncharacterized protein</fullName>
    </submittedName>
</protein>
<sequence>MVNDTMDMDNLFSETARTSRTRRFQKSPSSRKGIGREEGPSETSSTINEQNLAKLIEEQIQLLVAPSAAKVIKLSSSITTN</sequence>
<evidence type="ECO:0000313" key="2">
    <source>
        <dbReference type="EMBL" id="RKF53690.1"/>
    </source>
</evidence>
<evidence type="ECO:0000256" key="1">
    <source>
        <dbReference type="SAM" id="MobiDB-lite"/>
    </source>
</evidence>
<comment type="caution">
    <text evidence="2">The sequence shown here is derived from an EMBL/GenBank/DDBJ whole genome shotgun (WGS) entry which is preliminary data.</text>
</comment>
<dbReference type="Proteomes" id="UP000285405">
    <property type="component" value="Unassembled WGS sequence"/>
</dbReference>
<feature type="region of interest" description="Disordered" evidence="1">
    <location>
        <begin position="1"/>
        <end position="48"/>
    </location>
</feature>
<proteinExistence type="predicted"/>
<dbReference type="AlphaFoldDB" id="A0A420H8E7"/>
<evidence type="ECO:0000313" key="3">
    <source>
        <dbReference type="Proteomes" id="UP000285405"/>
    </source>
</evidence>